<dbReference type="InterPro" id="IPR046342">
    <property type="entry name" value="CBS_dom_sf"/>
</dbReference>
<dbReference type="EMBL" id="CP036526">
    <property type="protein sequence ID" value="QDT12148.1"/>
    <property type="molecule type" value="Genomic_DNA"/>
</dbReference>
<organism evidence="4 5">
    <name type="scientific">Stieleria marina</name>
    <dbReference type="NCBI Taxonomy" id="1930275"/>
    <lineage>
        <taxon>Bacteria</taxon>
        <taxon>Pseudomonadati</taxon>
        <taxon>Planctomycetota</taxon>
        <taxon>Planctomycetia</taxon>
        <taxon>Pirellulales</taxon>
        <taxon>Pirellulaceae</taxon>
        <taxon>Stieleria</taxon>
    </lineage>
</organism>
<keyword evidence="5" id="KW-1185">Reference proteome</keyword>
<dbReference type="PROSITE" id="PS51371">
    <property type="entry name" value="CBS"/>
    <property type="match status" value="2"/>
</dbReference>
<evidence type="ECO:0000313" key="5">
    <source>
        <dbReference type="Proteomes" id="UP000319817"/>
    </source>
</evidence>
<dbReference type="PANTHER" id="PTHR43099">
    <property type="entry name" value="UPF0053 PROTEIN YRKA"/>
    <property type="match status" value="1"/>
</dbReference>
<evidence type="ECO:0000313" key="4">
    <source>
        <dbReference type="EMBL" id="QDT12148.1"/>
    </source>
</evidence>
<evidence type="ECO:0000256" key="1">
    <source>
        <dbReference type="ARBA" id="ARBA00022737"/>
    </source>
</evidence>
<evidence type="ECO:0000256" key="2">
    <source>
        <dbReference type="PROSITE-ProRule" id="PRU00703"/>
    </source>
</evidence>
<keyword evidence="2" id="KW-0129">CBS domain</keyword>
<feature type="domain" description="CBS" evidence="3">
    <location>
        <begin position="153"/>
        <end position="212"/>
    </location>
</feature>
<dbReference type="Pfam" id="PF00571">
    <property type="entry name" value="CBS"/>
    <property type="match status" value="2"/>
</dbReference>
<proteinExistence type="predicted"/>
<dbReference type="OrthoDB" id="271238at2"/>
<dbReference type="InterPro" id="IPR044751">
    <property type="entry name" value="Ion_transp-like_CBS"/>
</dbReference>
<sequence length="269" mass="29773">MSPTPIEYITSECPNGHRVRGDIGWLNREVCCPHCKTEFTFKRPDGTAVEVIAPDGSKLKKRSNVSDTSVMKILGDFADAATKDDGTTRHCRECGATYPSYVVNCYNCNVPLGKLGGDTEDAADGSQETAAEHIDFQPISPFPFEDVTVRNVMRPRKEIQFLDVGDSLAELLQEARKTRHTRYVVCDCSLDKVAGLVHIEDIVLADENTFDIKDVLRPIELILESTPVSETLLRLQKAGEPIALIVDEFDTVIGMTTVKDVMLKLLKKG</sequence>
<reference evidence="4 5" key="1">
    <citation type="submission" date="2019-02" db="EMBL/GenBank/DDBJ databases">
        <title>Deep-cultivation of Planctomycetes and their phenomic and genomic characterization uncovers novel biology.</title>
        <authorList>
            <person name="Wiegand S."/>
            <person name="Jogler M."/>
            <person name="Boedeker C."/>
            <person name="Pinto D."/>
            <person name="Vollmers J."/>
            <person name="Rivas-Marin E."/>
            <person name="Kohn T."/>
            <person name="Peeters S.H."/>
            <person name="Heuer A."/>
            <person name="Rast P."/>
            <person name="Oberbeckmann S."/>
            <person name="Bunk B."/>
            <person name="Jeske O."/>
            <person name="Meyerdierks A."/>
            <person name="Storesund J.E."/>
            <person name="Kallscheuer N."/>
            <person name="Luecker S."/>
            <person name="Lage O.M."/>
            <person name="Pohl T."/>
            <person name="Merkel B.J."/>
            <person name="Hornburger P."/>
            <person name="Mueller R.-W."/>
            <person name="Bruemmer F."/>
            <person name="Labrenz M."/>
            <person name="Spormann A.M."/>
            <person name="Op den Camp H."/>
            <person name="Overmann J."/>
            <person name="Amann R."/>
            <person name="Jetten M.S.M."/>
            <person name="Mascher T."/>
            <person name="Medema M.H."/>
            <person name="Devos D.P."/>
            <person name="Kaster A.-K."/>
            <person name="Ovreas L."/>
            <person name="Rohde M."/>
            <person name="Galperin M.Y."/>
            <person name="Jogler C."/>
        </authorList>
    </citation>
    <scope>NUCLEOTIDE SEQUENCE [LARGE SCALE GENOMIC DNA]</scope>
    <source>
        <strain evidence="4 5">K23_9</strain>
    </source>
</reference>
<gene>
    <name evidence="4" type="primary">tlyC</name>
    <name evidence="4" type="ORF">K239x_41560</name>
</gene>
<accession>A0A517NYE3</accession>
<keyword evidence="1" id="KW-0677">Repeat</keyword>
<dbReference type="Proteomes" id="UP000319817">
    <property type="component" value="Chromosome"/>
</dbReference>
<dbReference type="InterPro" id="IPR051676">
    <property type="entry name" value="UPF0053_domain"/>
</dbReference>
<dbReference type="InterPro" id="IPR000644">
    <property type="entry name" value="CBS_dom"/>
</dbReference>
<dbReference type="CDD" id="cd04590">
    <property type="entry name" value="CBS_pair_CorC_HlyC_assoc"/>
    <property type="match status" value="1"/>
</dbReference>
<evidence type="ECO:0000259" key="3">
    <source>
        <dbReference type="PROSITE" id="PS51371"/>
    </source>
</evidence>
<protein>
    <submittedName>
        <fullName evidence="4">Hemolysin C</fullName>
    </submittedName>
</protein>
<feature type="domain" description="CBS" evidence="3">
    <location>
        <begin position="215"/>
        <end position="269"/>
    </location>
</feature>
<dbReference type="Gene3D" id="3.10.580.10">
    <property type="entry name" value="CBS-domain"/>
    <property type="match status" value="1"/>
</dbReference>
<name>A0A517NYE3_9BACT</name>
<dbReference type="PANTHER" id="PTHR43099:SF5">
    <property type="entry name" value="HLYC_CORC FAMILY TRANSPORTER"/>
    <property type="match status" value="1"/>
</dbReference>
<dbReference type="SUPFAM" id="SSF54631">
    <property type="entry name" value="CBS-domain pair"/>
    <property type="match status" value="1"/>
</dbReference>
<dbReference type="RefSeq" id="WP_145419871.1">
    <property type="nucleotide sequence ID" value="NZ_CP036526.1"/>
</dbReference>
<dbReference type="AlphaFoldDB" id="A0A517NYE3"/>